<feature type="transmembrane region" description="Helical" evidence="10">
    <location>
        <begin position="129"/>
        <end position="150"/>
    </location>
</feature>
<keyword evidence="6 10" id="KW-0067">ATP-binding</keyword>
<dbReference type="Pfam" id="PF00702">
    <property type="entry name" value="Hydrolase"/>
    <property type="match status" value="1"/>
</dbReference>
<dbReference type="SMART" id="SM00746">
    <property type="entry name" value="TRASH"/>
    <property type="match status" value="1"/>
</dbReference>
<proteinExistence type="inferred from homology"/>
<evidence type="ECO:0000256" key="9">
    <source>
        <dbReference type="ARBA" id="ARBA00023136"/>
    </source>
</evidence>
<dbReference type="NCBIfam" id="TIGR01494">
    <property type="entry name" value="ATPase_P-type"/>
    <property type="match status" value="1"/>
</dbReference>
<feature type="transmembrane region" description="Helical" evidence="10">
    <location>
        <begin position="409"/>
        <end position="432"/>
    </location>
</feature>
<dbReference type="InterPro" id="IPR044492">
    <property type="entry name" value="P_typ_ATPase_HD_dom"/>
</dbReference>
<dbReference type="SUPFAM" id="SSF47240">
    <property type="entry name" value="Ferritin-like"/>
    <property type="match status" value="1"/>
</dbReference>
<accession>A0ABU7Z211</accession>
<evidence type="ECO:0000313" key="13">
    <source>
        <dbReference type="Proteomes" id="UP001355056"/>
    </source>
</evidence>
<dbReference type="NCBIfam" id="TIGR01525">
    <property type="entry name" value="ATPase-IB_hvy"/>
    <property type="match status" value="1"/>
</dbReference>
<dbReference type="Pfam" id="PF04945">
    <property type="entry name" value="YHS"/>
    <property type="match status" value="1"/>
</dbReference>
<organism evidence="12 13">
    <name type="scientific">Novilysobacter erysipheiresistens</name>
    <dbReference type="NCBI Taxonomy" id="1749332"/>
    <lineage>
        <taxon>Bacteria</taxon>
        <taxon>Pseudomonadati</taxon>
        <taxon>Pseudomonadota</taxon>
        <taxon>Gammaproteobacteria</taxon>
        <taxon>Lysobacterales</taxon>
        <taxon>Lysobacteraceae</taxon>
        <taxon>Novilysobacter</taxon>
    </lineage>
</organism>
<dbReference type="InterPro" id="IPR023299">
    <property type="entry name" value="ATPase_P-typ_cyto_dom_N"/>
</dbReference>
<dbReference type="CDD" id="cd02094">
    <property type="entry name" value="P-type_ATPase_Cu-like"/>
    <property type="match status" value="1"/>
</dbReference>
<dbReference type="Gene3D" id="3.40.1110.10">
    <property type="entry name" value="Calcium-transporting ATPase, cytoplasmic domain N"/>
    <property type="match status" value="1"/>
</dbReference>
<feature type="transmembrane region" description="Helical" evidence="10">
    <location>
        <begin position="729"/>
        <end position="747"/>
    </location>
</feature>
<dbReference type="InterPro" id="IPR018303">
    <property type="entry name" value="ATPase_P-typ_P_site"/>
</dbReference>
<dbReference type="Pfam" id="PF19335">
    <property type="entry name" value="HMBD"/>
    <property type="match status" value="1"/>
</dbReference>
<evidence type="ECO:0000259" key="11">
    <source>
        <dbReference type="SMART" id="SM00746"/>
    </source>
</evidence>
<dbReference type="PRINTS" id="PR00119">
    <property type="entry name" value="CATATPASE"/>
</dbReference>
<feature type="transmembrane region" description="Helical" evidence="10">
    <location>
        <begin position="228"/>
        <end position="246"/>
    </location>
</feature>
<dbReference type="Gene3D" id="2.70.150.10">
    <property type="entry name" value="Calcium-transporting ATPase, cytoplasmic transduction domain A"/>
    <property type="match status" value="1"/>
</dbReference>
<dbReference type="InterPro" id="IPR011017">
    <property type="entry name" value="TRASH_dom"/>
</dbReference>
<evidence type="ECO:0000256" key="7">
    <source>
        <dbReference type="ARBA" id="ARBA00022967"/>
    </source>
</evidence>
<dbReference type="InterPro" id="IPR023298">
    <property type="entry name" value="ATPase_P-typ_TM_dom_sf"/>
</dbReference>
<dbReference type="InterPro" id="IPR009078">
    <property type="entry name" value="Ferritin-like_SF"/>
</dbReference>
<dbReference type="InterPro" id="IPR023214">
    <property type="entry name" value="HAD_sf"/>
</dbReference>
<feature type="transmembrane region" description="Helical" evidence="10">
    <location>
        <begin position="189"/>
        <end position="208"/>
    </location>
</feature>
<sequence length="791" mass="82819">MNSHDHHAHGPHGCCSGAAVPASGTVIDPVCGMQVDPATSQHHARHDGEDYHFCSARCRERFIADPDKYLSPSEPDPALAGATYTCPMHPEVRQVGPGTCPICGMALEPEMPSLDDEENPELRDFSRRFWWTLPLSLAVLLLAMFGHYLPGLSPTARSWIELVLSAPVVLWAGWPFLERCVASIRSGNPNMFTLIGIGVAAAFGYSVVATVAPDLFPASFREMGRVGVYFEAAAVIVSLTLLGQLLELRARSKTSAAIKGLLGLAPKEARRINDDGSEEDIPLTHVHVGDRLRVRPGEKVPVDGEVIEGRSSIDESMLTGEPVPVEKTVGASVIGATQNGTGALVIRAGKVGADTVLSQIVQLVAQAQRSRAPMQRMADKVAFWFVLAVLAAAVATFFVWGLFGPEPAWTFAVLNAVSVLIIACPCALGLATPMSIMVATGRAAQAGVLFRDAEAIEQLRTIDTLVVDKTGTLTEGRPAFQQAVAFEGFAADEVLRLAASLDQGSEHPLADAIVAEARRRDLVFDTVEDFDSVTGLGVRGIVDGRTLALGNTALMQQVGADIGSHADVAERLRGQGASAMFLAVDGRLAGVIAVADPIKASAAATIDELHAAGLRIIMATGDGLTTARAVAGKLGLDEVHGEVRPQDKAALVNRLKAEGRRVAMAGDGINDAPALAAADVGIAMGTGTDVAMSSAQVTLVKGDLRGILRARAISAATVGNMKQNLSFAFLYNALGVPIAAGVLYPVFGLLLSPMIAALAMSLSSVSVVANALRLAKAPIPGANPGTVRSTT</sequence>
<dbReference type="Pfam" id="PF00122">
    <property type="entry name" value="E1-E2_ATPase"/>
    <property type="match status" value="1"/>
</dbReference>
<evidence type="ECO:0000256" key="2">
    <source>
        <dbReference type="ARBA" id="ARBA00006024"/>
    </source>
</evidence>
<dbReference type="PANTHER" id="PTHR43520">
    <property type="entry name" value="ATP7, ISOFORM B"/>
    <property type="match status" value="1"/>
</dbReference>
<keyword evidence="10" id="KW-1003">Cell membrane</keyword>
<evidence type="ECO:0000256" key="10">
    <source>
        <dbReference type="RuleBase" id="RU362081"/>
    </source>
</evidence>
<dbReference type="PANTHER" id="PTHR43520:SF8">
    <property type="entry name" value="P-TYPE CU(+) TRANSPORTER"/>
    <property type="match status" value="1"/>
</dbReference>
<keyword evidence="9 10" id="KW-0472">Membrane</keyword>
<reference evidence="12 13" key="1">
    <citation type="journal article" date="2016" name="Int. J. Syst. Evol. Microbiol.">
        <title>Lysobacter erysipheiresistens sp. nov., an antagonist of powdery mildew, isolated from tobacco-cultivated soil.</title>
        <authorList>
            <person name="Xie B."/>
            <person name="Li T."/>
            <person name="Lin X."/>
            <person name="Wang C.J."/>
            <person name="Chen Y.J."/>
            <person name="Liu W.J."/>
            <person name="Zhao Z.W."/>
        </authorList>
    </citation>
    <scope>NUCLEOTIDE SEQUENCE [LARGE SCALE GENOMIC DNA]</scope>
    <source>
        <strain evidence="12 13">RS-LYSO-3</strain>
    </source>
</reference>
<dbReference type="SFLD" id="SFLDS00003">
    <property type="entry name" value="Haloacid_Dehalogenase"/>
    <property type="match status" value="1"/>
</dbReference>
<dbReference type="SUPFAM" id="SSF56784">
    <property type="entry name" value="HAD-like"/>
    <property type="match status" value="1"/>
</dbReference>
<dbReference type="InterPro" id="IPR001757">
    <property type="entry name" value="P_typ_ATPase"/>
</dbReference>
<dbReference type="Proteomes" id="UP001355056">
    <property type="component" value="Unassembled WGS sequence"/>
</dbReference>
<feature type="domain" description="TRASH" evidence="11">
    <location>
        <begin position="28"/>
        <end position="66"/>
    </location>
</feature>
<evidence type="ECO:0000256" key="4">
    <source>
        <dbReference type="ARBA" id="ARBA00022723"/>
    </source>
</evidence>
<name>A0ABU7Z211_9GAMM</name>
<dbReference type="InterPro" id="IPR012348">
    <property type="entry name" value="RNR-like"/>
</dbReference>
<evidence type="ECO:0000256" key="1">
    <source>
        <dbReference type="ARBA" id="ARBA00004127"/>
    </source>
</evidence>
<comment type="similarity">
    <text evidence="2 10">Belongs to the cation transport ATPase (P-type) (TC 3.A.3) family. Type IB subfamily.</text>
</comment>
<dbReference type="InterPro" id="IPR027256">
    <property type="entry name" value="P-typ_ATPase_IB"/>
</dbReference>
<feature type="transmembrane region" description="Helical" evidence="10">
    <location>
        <begin position="381"/>
        <end position="403"/>
    </location>
</feature>
<dbReference type="SUPFAM" id="SSF81665">
    <property type="entry name" value="Calcium ATPase, transmembrane domain M"/>
    <property type="match status" value="1"/>
</dbReference>
<gene>
    <name evidence="12" type="ORF">SNE34_14465</name>
</gene>
<keyword evidence="13" id="KW-1185">Reference proteome</keyword>
<dbReference type="InterPro" id="IPR036412">
    <property type="entry name" value="HAD-like_sf"/>
</dbReference>
<keyword evidence="8 10" id="KW-1133">Transmembrane helix</keyword>
<evidence type="ECO:0000256" key="6">
    <source>
        <dbReference type="ARBA" id="ARBA00022840"/>
    </source>
</evidence>
<dbReference type="Gene3D" id="3.40.50.1000">
    <property type="entry name" value="HAD superfamily/HAD-like"/>
    <property type="match status" value="1"/>
</dbReference>
<evidence type="ECO:0000313" key="12">
    <source>
        <dbReference type="EMBL" id="MEG3185205.1"/>
    </source>
</evidence>
<dbReference type="InterPro" id="IPR059000">
    <property type="entry name" value="ATPase_P-type_domA"/>
</dbReference>
<evidence type="ECO:0000256" key="5">
    <source>
        <dbReference type="ARBA" id="ARBA00022741"/>
    </source>
</evidence>
<comment type="caution">
    <text evidence="12">The sequence shown here is derived from an EMBL/GenBank/DDBJ whole genome shotgun (WGS) entry which is preliminary data.</text>
</comment>
<dbReference type="SUPFAM" id="SSF81653">
    <property type="entry name" value="Calcium ATPase, transduction domain A"/>
    <property type="match status" value="1"/>
</dbReference>
<keyword evidence="5 10" id="KW-0547">Nucleotide-binding</keyword>
<feature type="transmembrane region" description="Helical" evidence="10">
    <location>
        <begin position="156"/>
        <end position="177"/>
    </location>
</feature>
<dbReference type="InterPro" id="IPR008250">
    <property type="entry name" value="ATPase_P-typ_transduc_dom_A_sf"/>
</dbReference>
<dbReference type="SFLD" id="SFLDF00027">
    <property type="entry name" value="p-type_atpase"/>
    <property type="match status" value="1"/>
</dbReference>
<dbReference type="Gene3D" id="1.10.620.20">
    <property type="entry name" value="Ribonucleotide Reductase, subunit A"/>
    <property type="match status" value="1"/>
</dbReference>
<dbReference type="NCBIfam" id="TIGR01511">
    <property type="entry name" value="ATPase-IB1_Cu"/>
    <property type="match status" value="1"/>
</dbReference>
<evidence type="ECO:0000256" key="3">
    <source>
        <dbReference type="ARBA" id="ARBA00022692"/>
    </source>
</evidence>
<dbReference type="RefSeq" id="WP_332618329.1">
    <property type="nucleotide sequence ID" value="NZ_JAXGFP010000009.1"/>
</dbReference>
<protein>
    <submittedName>
        <fullName evidence="12">Heavy metal translocating P-type ATPase</fullName>
    </submittedName>
</protein>
<dbReference type="EMBL" id="JAXGFP010000009">
    <property type="protein sequence ID" value="MEG3185205.1"/>
    <property type="molecule type" value="Genomic_DNA"/>
</dbReference>
<evidence type="ECO:0000256" key="8">
    <source>
        <dbReference type="ARBA" id="ARBA00022989"/>
    </source>
</evidence>
<dbReference type="InterPro" id="IPR007029">
    <property type="entry name" value="YHS_dom"/>
</dbReference>
<dbReference type="SFLD" id="SFLDG00002">
    <property type="entry name" value="C1.7:_P-type_atpase_like"/>
    <property type="match status" value="1"/>
</dbReference>
<dbReference type="PRINTS" id="PR00943">
    <property type="entry name" value="CUATPASE"/>
</dbReference>
<dbReference type="PROSITE" id="PS00154">
    <property type="entry name" value="ATPASE_E1_E2"/>
    <property type="match status" value="1"/>
</dbReference>
<keyword evidence="7" id="KW-1278">Translocase</keyword>
<keyword evidence="4 10" id="KW-0479">Metal-binding</keyword>
<dbReference type="InterPro" id="IPR045800">
    <property type="entry name" value="HMBD"/>
</dbReference>
<keyword evidence="3 10" id="KW-0812">Transmembrane</keyword>
<comment type="subcellular location">
    <subcellularLocation>
        <location evidence="10">Cell membrane</location>
    </subcellularLocation>
    <subcellularLocation>
        <location evidence="1">Endomembrane system</location>
        <topology evidence="1">Multi-pass membrane protein</topology>
    </subcellularLocation>
</comment>